<evidence type="ECO:0000313" key="5">
    <source>
        <dbReference type="Proteomes" id="UP000679284"/>
    </source>
</evidence>
<dbReference type="SUPFAM" id="SSF53335">
    <property type="entry name" value="S-adenosyl-L-methionine-dependent methyltransferases"/>
    <property type="match status" value="1"/>
</dbReference>
<organism evidence="4 5">
    <name type="scientific">Falsirhodobacter algicola</name>
    <dbReference type="NCBI Taxonomy" id="2692330"/>
    <lineage>
        <taxon>Bacteria</taxon>
        <taxon>Pseudomonadati</taxon>
        <taxon>Pseudomonadota</taxon>
        <taxon>Alphaproteobacteria</taxon>
        <taxon>Rhodobacterales</taxon>
        <taxon>Paracoccaceae</taxon>
        <taxon>Falsirhodobacter</taxon>
    </lineage>
</organism>
<dbReference type="Gene3D" id="3.40.50.150">
    <property type="entry name" value="Vaccinia Virus protein VP39"/>
    <property type="match status" value="1"/>
</dbReference>
<dbReference type="InterPro" id="IPR029063">
    <property type="entry name" value="SAM-dependent_MTases_sf"/>
</dbReference>
<evidence type="ECO:0000256" key="2">
    <source>
        <dbReference type="ARBA" id="ARBA00013346"/>
    </source>
</evidence>
<reference evidence="4" key="1">
    <citation type="submission" date="2020-01" db="EMBL/GenBank/DDBJ databases">
        <authorList>
            <person name="Yang Y."/>
            <person name="Kwon Y.M."/>
        </authorList>
    </citation>
    <scope>NUCLEOTIDE SEQUENCE</scope>
    <source>
        <strain evidence="4">PG104</strain>
    </source>
</reference>
<dbReference type="GO" id="GO:0005737">
    <property type="term" value="C:cytoplasm"/>
    <property type="evidence" value="ECO:0007669"/>
    <property type="project" value="TreeGrafter"/>
</dbReference>
<evidence type="ECO:0000256" key="1">
    <source>
        <dbReference type="ARBA" id="ARBA00005369"/>
    </source>
</evidence>
<dbReference type="Pfam" id="PF01135">
    <property type="entry name" value="PCMT"/>
    <property type="match status" value="1"/>
</dbReference>
<name>A0A8J8SKI1_9RHOB</name>
<dbReference type="KEGG" id="fap:GR316_03305"/>
<evidence type="ECO:0000313" key="4">
    <source>
        <dbReference type="EMBL" id="QUS35383.1"/>
    </source>
</evidence>
<accession>A0A8J8SKI1</accession>
<comment type="similarity">
    <text evidence="1">Belongs to the methyltransferase superfamily. L-isoaspartyl/D-aspartyl protein methyltransferase family.</text>
</comment>
<keyword evidence="5" id="KW-1185">Reference proteome</keyword>
<dbReference type="RefSeq" id="WP_211784631.1">
    <property type="nucleotide sequence ID" value="NZ_CP047289.1"/>
</dbReference>
<dbReference type="InterPro" id="IPR000682">
    <property type="entry name" value="PCMT"/>
</dbReference>
<dbReference type="GO" id="GO:0004719">
    <property type="term" value="F:protein-L-isoaspartate (D-aspartate) O-methyltransferase activity"/>
    <property type="evidence" value="ECO:0007669"/>
    <property type="project" value="InterPro"/>
</dbReference>
<dbReference type="PANTHER" id="PTHR11579">
    <property type="entry name" value="PROTEIN-L-ISOASPARTATE O-METHYLTRANSFERASE"/>
    <property type="match status" value="1"/>
</dbReference>
<dbReference type="Proteomes" id="UP000679284">
    <property type="component" value="Chromosome"/>
</dbReference>
<gene>
    <name evidence="4" type="ORF">GR316_03305</name>
</gene>
<dbReference type="AlphaFoldDB" id="A0A8J8SKI1"/>
<protein>
    <recommendedName>
        <fullName evidence="2">Protein-L-isoaspartate O-methyltransferase</fullName>
    </recommendedName>
    <alternativeName>
        <fullName evidence="3">Protein L-isoaspartyl methyltransferase</fullName>
    </alternativeName>
</protein>
<proteinExistence type="inferred from homology"/>
<evidence type="ECO:0000256" key="3">
    <source>
        <dbReference type="ARBA" id="ARBA00030757"/>
    </source>
</evidence>
<sequence>MPDFFKRRVTMVDTQVRPSDVTKFPIIDALLATPREAFVPEPLQEAAYLGEDLDLGDGRALLAPRTFAKMLDAVNIQPDELVLDIGCLLGYSTAVIGRMAEAVVAVDSDLRARDAERLLSLHNVDNAAILNGPLNKGAERHGPYDVILIEGGVQTVPDAIIGQLKDGGRIAALFMEGALGVVRVGYKLDGGISWRDVFNAAAPILPGFEMERTFVL</sequence>
<dbReference type="PANTHER" id="PTHR11579:SF18">
    <property type="entry name" value="PROTEIN-L-ISOASPARTATE O-METHYLTRANSFERASE"/>
    <property type="match status" value="1"/>
</dbReference>
<dbReference type="EMBL" id="CP047289">
    <property type="protein sequence ID" value="QUS35383.1"/>
    <property type="molecule type" value="Genomic_DNA"/>
</dbReference>